<dbReference type="Proteomes" id="UP000011713">
    <property type="component" value="Unassembled WGS sequence"/>
</dbReference>
<reference evidence="2" key="1">
    <citation type="journal article" date="2010" name="Science">
        <title>Signatures of adaptation to obligate biotrophy in the Hyaloperonospora arabidopsidis genome.</title>
        <authorList>
            <person name="Baxter L."/>
            <person name="Tripathy S."/>
            <person name="Ishaque N."/>
            <person name="Boot N."/>
            <person name="Cabral A."/>
            <person name="Kemen E."/>
            <person name="Thines M."/>
            <person name="Ah-Fong A."/>
            <person name="Anderson R."/>
            <person name="Badejoko W."/>
            <person name="Bittner-Eddy P."/>
            <person name="Boore J.L."/>
            <person name="Chibucos M.C."/>
            <person name="Coates M."/>
            <person name="Dehal P."/>
            <person name="Delehaunty K."/>
            <person name="Dong S."/>
            <person name="Downton P."/>
            <person name="Dumas B."/>
            <person name="Fabro G."/>
            <person name="Fronick C."/>
            <person name="Fuerstenberg S.I."/>
            <person name="Fulton L."/>
            <person name="Gaulin E."/>
            <person name="Govers F."/>
            <person name="Hughes L."/>
            <person name="Humphray S."/>
            <person name="Jiang R.H."/>
            <person name="Judelson H."/>
            <person name="Kamoun S."/>
            <person name="Kyung K."/>
            <person name="Meijer H."/>
            <person name="Minx P."/>
            <person name="Morris P."/>
            <person name="Nelson J."/>
            <person name="Phuntumart V."/>
            <person name="Qutob D."/>
            <person name="Rehmany A."/>
            <person name="Rougon-Cardoso A."/>
            <person name="Ryden P."/>
            <person name="Torto-Alalibo T."/>
            <person name="Studholme D."/>
            <person name="Wang Y."/>
            <person name="Win J."/>
            <person name="Wood J."/>
            <person name="Clifton S.W."/>
            <person name="Rogers J."/>
            <person name="Van den Ackerveken G."/>
            <person name="Jones J.D."/>
            <person name="McDowell J.M."/>
            <person name="Beynon J."/>
            <person name="Tyler B.M."/>
        </authorList>
    </citation>
    <scope>NUCLEOTIDE SEQUENCE [LARGE SCALE GENOMIC DNA]</scope>
    <source>
        <strain evidence="2">Emoy2</strain>
    </source>
</reference>
<name>M4BP56_HYAAE</name>
<organism evidence="1 2">
    <name type="scientific">Hyaloperonospora arabidopsidis (strain Emoy2)</name>
    <name type="common">Downy mildew agent</name>
    <name type="synonym">Peronospora arabidopsidis</name>
    <dbReference type="NCBI Taxonomy" id="559515"/>
    <lineage>
        <taxon>Eukaryota</taxon>
        <taxon>Sar</taxon>
        <taxon>Stramenopiles</taxon>
        <taxon>Oomycota</taxon>
        <taxon>Peronosporomycetes</taxon>
        <taxon>Peronosporales</taxon>
        <taxon>Peronosporaceae</taxon>
        <taxon>Hyaloperonospora</taxon>
    </lineage>
</organism>
<dbReference type="HOGENOM" id="CLU_2817953_0_0_1"/>
<sequence>MVACPFSLMCATRYLMWTTLIEWGTSLPGRTVLVIPITPGPKGLLFFARRPGPKPATSCWHCHSLTT</sequence>
<dbReference type="EMBL" id="JH598483">
    <property type="status" value="NOT_ANNOTATED_CDS"/>
    <property type="molecule type" value="Genomic_DNA"/>
</dbReference>
<protein>
    <submittedName>
        <fullName evidence="1">Uncharacterized protein</fullName>
    </submittedName>
</protein>
<dbReference type="AlphaFoldDB" id="M4BP56"/>
<proteinExistence type="predicted"/>
<dbReference type="InParanoid" id="M4BP56"/>
<dbReference type="VEuPathDB" id="FungiDB:HpaG808195"/>
<dbReference type="EnsemblProtists" id="HpaT808195">
    <property type="protein sequence ID" value="HpaP808195"/>
    <property type="gene ID" value="HpaG808195"/>
</dbReference>
<reference evidence="1" key="2">
    <citation type="submission" date="2015-06" db="UniProtKB">
        <authorList>
            <consortium name="EnsemblProtists"/>
        </authorList>
    </citation>
    <scope>IDENTIFICATION</scope>
    <source>
        <strain evidence="1">Emoy2</strain>
    </source>
</reference>
<evidence type="ECO:0000313" key="2">
    <source>
        <dbReference type="Proteomes" id="UP000011713"/>
    </source>
</evidence>
<keyword evidence="2" id="KW-1185">Reference proteome</keyword>
<evidence type="ECO:0000313" key="1">
    <source>
        <dbReference type="EnsemblProtists" id="HpaP808195"/>
    </source>
</evidence>
<accession>M4BP56</accession>